<feature type="compositionally biased region" description="Pro residues" evidence="1">
    <location>
        <begin position="221"/>
        <end position="233"/>
    </location>
</feature>
<proteinExistence type="predicted"/>
<organism evidence="2 3">
    <name type="scientific">Cadophora malorum</name>
    <dbReference type="NCBI Taxonomy" id="108018"/>
    <lineage>
        <taxon>Eukaryota</taxon>
        <taxon>Fungi</taxon>
        <taxon>Dikarya</taxon>
        <taxon>Ascomycota</taxon>
        <taxon>Pezizomycotina</taxon>
        <taxon>Leotiomycetes</taxon>
        <taxon>Helotiales</taxon>
        <taxon>Ploettnerulaceae</taxon>
        <taxon>Cadophora</taxon>
    </lineage>
</organism>
<protein>
    <submittedName>
        <fullName evidence="2">Uncharacterized protein</fullName>
    </submittedName>
</protein>
<feature type="region of interest" description="Disordered" evidence="1">
    <location>
        <begin position="202"/>
        <end position="236"/>
    </location>
</feature>
<evidence type="ECO:0000313" key="3">
    <source>
        <dbReference type="Proteomes" id="UP000664132"/>
    </source>
</evidence>
<name>A0A8H7T1G9_9HELO</name>
<dbReference type="Proteomes" id="UP000664132">
    <property type="component" value="Unassembled WGS sequence"/>
</dbReference>
<dbReference type="AlphaFoldDB" id="A0A8H7T1G9"/>
<sequence>MAQSTSLPALLPDATDGCIAPSVTMSSCSAYLSKYTDCFKSNDPNSQARCFCPQSVLDELAGCHQEWWDCFATSDVDALFTGTKGLYYNWSTVCEEAFSVFSYTPTTSLISSGVAIDLPLCNQIQSDCNSLTLAMTSCRSAYTSGFELDNCLCNDDMLYYGSRCDVDGNERCLLTTLDPASVYSNQICGNFDVAASTSRASSNLPNTRTIVEPNPTSTYTPPIPSPTASPPVSPTSSAPAWDMDLTKFIMACIVVGSSLLM</sequence>
<gene>
    <name evidence="2" type="ORF">IFR04_015080</name>
</gene>
<keyword evidence="3" id="KW-1185">Reference proteome</keyword>
<comment type="caution">
    <text evidence="2">The sequence shown here is derived from an EMBL/GenBank/DDBJ whole genome shotgun (WGS) entry which is preliminary data.</text>
</comment>
<reference evidence="2" key="1">
    <citation type="submission" date="2021-02" db="EMBL/GenBank/DDBJ databases">
        <title>Genome sequence Cadophora malorum strain M34.</title>
        <authorList>
            <person name="Stefanovic E."/>
            <person name="Vu D."/>
            <person name="Scully C."/>
            <person name="Dijksterhuis J."/>
            <person name="Roader J."/>
            <person name="Houbraken J."/>
        </authorList>
    </citation>
    <scope>NUCLEOTIDE SEQUENCE</scope>
    <source>
        <strain evidence="2">M34</strain>
    </source>
</reference>
<dbReference type="EMBL" id="JAFJYH010000440">
    <property type="protein sequence ID" value="KAG4411774.1"/>
    <property type="molecule type" value="Genomic_DNA"/>
</dbReference>
<evidence type="ECO:0000313" key="2">
    <source>
        <dbReference type="EMBL" id="KAG4411774.1"/>
    </source>
</evidence>
<dbReference type="OrthoDB" id="5398531at2759"/>
<accession>A0A8H7T1G9</accession>
<evidence type="ECO:0000256" key="1">
    <source>
        <dbReference type="SAM" id="MobiDB-lite"/>
    </source>
</evidence>